<accession>A0AA38VQB7</accession>
<organism evidence="1 2">
    <name type="scientific">Coniochaeta hoffmannii</name>
    <dbReference type="NCBI Taxonomy" id="91930"/>
    <lineage>
        <taxon>Eukaryota</taxon>
        <taxon>Fungi</taxon>
        <taxon>Dikarya</taxon>
        <taxon>Ascomycota</taxon>
        <taxon>Pezizomycotina</taxon>
        <taxon>Sordariomycetes</taxon>
        <taxon>Sordariomycetidae</taxon>
        <taxon>Coniochaetales</taxon>
        <taxon>Coniochaetaceae</taxon>
        <taxon>Coniochaeta</taxon>
    </lineage>
</organism>
<evidence type="ECO:0000313" key="1">
    <source>
        <dbReference type="EMBL" id="KAJ9144823.1"/>
    </source>
</evidence>
<sequence>MDTIIGARDIEASWHFYQRTFPKAWYQLHRGRSRSFSMCLQKHRVDPARSWQLPECTEILVVGRSGVDQRKAARPETEADGKKRDVVGILISFDTQGLGVETLFLYSAPVFPEITRITNALLGSPWWRVIRTWSWSH</sequence>
<reference evidence="1" key="1">
    <citation type="submission" date="2022-07" db="EMBL/GenBank/DDBJ databases">
        <title>Fungi with potential for degradation of polypropylene.</title>
        <authorList>
            <person name="Gostincar C."/>
        </authorList>
    </citation>
    <scope>NUCLEOTIDE SEQUENCE</scope>
    <source>
        <strain evidence="1">EXF-13287</strain>
    </source>
</reference>
<protein>
    <submittedName>
        <fullName evidence="1">Uncharacterized protein</fullName>
    </submittedName>
</protein>
<keyword evidence="2" id="KW-1185">Reference proteome</keyword>
<name>A0AA38VQB7_9PEZI</name>
<comment type="caution">
    <text evidence="1">The sequence shown here is derived from an EMBL/GenBank/DDBJ whole genome shotgun (WGS) entry which is preliminary data.</text>
</comment>
<dbReference type="AlphaFoldDB" id="A0AA38VQB7"/>
<dbReference type="Proteomes" id="UP001174691">
    <property type="component" value="Unassembled WGS sequence"/>
</dbReference>
<gene>
    <name evidence="1" type="ORF">NKR19_g6302</name>
</gene>
<proteinExistence type="predicted"/>
<evidence type="ECO:0000313" key="2">
    <source>
        <dbReference type="Proteomes" id="UP001174691"/>
    </source>
</evidence>
<dbReference type="EMBL" id="JANBVN010000095">
    <property type="protein sequence ID" value="KAJ9144823.1"/>
    <property type="molecule type" value="Genomic_DNA"/>
</dbReference>